<gene>
    <name evidence="10" type="ORF">LPB142_13910</name>
</gene>
<feature type="transmembrane region" description="Helical" evidence="8">
    <location>
        <begin position="279"/>
        <end position="297"/>
    </location>
</feature>
<dbReference type="RefSeq" id="WP_071166715.1">
    <property type="nucleotide sequence ID" value="NZ_CP017781.1"/>
</dbReference>
<dbReference type="AlphaFoldDB" id="A0A1D9MEL1"/>
<keyword evidence="3" id="KW-0328">Glycosyltransferase</keyword>
<dbReference type="GO" id="GO:0009103">
    <property type="term" value="P:lipopolysaccharide biosynthetic process"/>
    <property type="evidence" value="ECO:0007669"/>
    <property type="project" value="UniProtKB-ARBA"/>
</dbReference>
<evidence type="ECO:0000256" key="1">
    <source>
        <dbReference type="ARBA" id="ARBA00004651"/>
    </source>
</evidence>
<dbReference type="PANTHER" id="PTHR33908">
    <property type="entry name" value="MANNOSYLTRANSFERASE YKCB-RELATED"/>
    <property type="match status" value="1"/>
</dbReference>
<dbReference type="EMBL" id="CP017781">
    <property type="protein sequence ID" value="AOZ70282.1"/>
    <property type="molecule type" value="Genomic_DNA"/>
</dbReference>
<evidence type="ECO:0000313" key="10">
    <source>
        <dbReference type="EMBL" id="AOZ70282.1"/>
    </source>
</evidence>
<keyword evidence="4" id="KW-0808">Transferase</keyword>
<dbReference type="GO" id="GO:0016763">
    <property type="term" value="F:pentosyltransferase activity"/>
    <property type="evidence" value="ECO:0007669"/>
    <property type="project" value="TreeGrafter"/>
</dbReference>
<feature type="transmembrane region" description="Helical" evidence="8">
    <location>
        <begin position="158"/>
        <end position="179"/>
    </location>
</feature>
<feature type="transmembrane region" description="Helical" evidence="8">
    <location>
        <begin position="246"/>
        <end position="267"/>
    </location>
</feature>
<dbReference type="Proteomes" id="UP000176562">
    <property type="component" value="Chromosome"/>
</dbReference>
<name>A0A1D9MEL1_9RHOB</name>
<feature type="transmembrane region" description="Helical" evidence="8">
    <location>
        <begin position="330"/>
        <end position="349"/>
    </location>
</feature>
<dbReference type="InterPro" id="IPR050297">
    <property type="entry name" value="LipidA_mod_glycosyltrf_83"/>
</dbReference>
<dbReference type="KEGG" id="rhp:LPB142_13910"/>
<dbReference type="STRING" id="1850250.LPB142_13910"/>
<proteinExistence type="predicted"/>
<evidence type="ECO:0000256" key="7">
    <source>
        <dbReference type="ARBA" id="ARBA00023136"/>
    </source>
</evidence>
<evidence type="ECO:0000256" key="3">
    <source>
        <dbReference type="ARBA" id="ARBA00022676"/>
    </source>
</evidence>
<keyword evidence="2" id="KW-1003">Cell membrane</keyword>
<protein>
    <recommendedName>
        <fullName evidence="9">Glycosyltransferase RgtA/B/C/D-like domain-containing protein</fullName>
    </recommendedName>
</protein>
<evidence type="ECO:0000313" key="11">
    <source>
        <dbReference type="Proteomes" id="UP000176562"/>
    </source>
</evidence>
<sequence length="476" mass="50101">MPSAGVKPEAGWLRPALALVGALTALRLAALVSGRTDLFVDEAQYWLWGQNLDFGYYSKPPLIGWVIRAFTEVLGAAPWAVRAPGPLFHAATALILGALGARIGGARAGFWAAALYISAPFVAVGSALISTDTILAPFFAGALYFAWRTGEDRRAAHALAAGACAGAAFLAKYAAIYLIPGLALAALLAPGLRPGWRNAALMALAFAAVISPNVLWNLTHQLTTVEHTMDNVGWLRSGAGLKFGSMAEFFGAQFAVFGPVSFAALLWAVARPGAGARRWLAPFAAIPVGVVTVQALLNKAYANWAVTGYFAGAVLVALMLPPLWRRVALGLNLIVALALPALLLLAPWPEAGGKPLLKRYLGRAELSTRILALARAEGVPVYATDRDILADLFYTGRDSGVTIYAPRPEARARNYYEQTYPLPEGFAGRVLWVRNAPLDCGAGAVPPAGMLAPSGAWAGKGITPYLVEGGCIDATD</sequence>
<dbReference type="PANTHER" id="PTHR33908:SF11">
    <property type="entry name" value="MEMBRANE PROTEIN"/>
    <property type="match status" value="1"/>
</dbReference>
<keyword evidence="5 8" id="KW-0812">Transmembrane</keyword>
<feature type="transmembrane region" description="Helical" evidence="8">
    <location>
        <begin position="304"/>
        <end position="324"/>
    </location>
</feature>
<evidence type="ECO:0000256" key="6">
    <source>
        <dbReference type="ARBA" id="ARBA00022989"/>
    </source>
</evidence>
<dbReference type="GO" id="GO:0005886">
    <property type="term" value="C:plasma membrane"/>
    <property type="evidence" value="ECO:0007669"/>
    <property type="project" value="UniProtKB-SubCell"/>
</dbReference>
<dbReference type="Pfam" id="PF13231">
    <property type="entry name" value="PMT_2"/>
    <property type="match status" value="1"/>
</dbReference>
<feature type="transmembrane region" description="Helical" evidence="8">
    <location>
        <begin position="199"/>
        <end position="219"/>
    </location>
</feature>
<reference evidence="10 11" key="1">
    <citation type="submission" date="2016-10" db="EMBL/GenBank/DDBJ databases">
        <title>Rhodobacter sp. LPB0142, isolated from sea water.</title>
        <authorList>
            <person name="Kim E."/>
            <person name="Yi H."/>
        </authorList>
    </citation>
    <scope>NUCLEOTIDE SEQUENCE [LARGE SCALE GENOMIC DNA]</scope>
    <source>
        <strain evidence="10 11">LPB0142</strain>
    </source>
</reference>
<evidence type="ECO:0000256" key="4">
    <source>
        <dbReference type="ARBA" id="ARBA00022679"/>
    </source>
</evidence>
<evidence type="ECO:0000259" key="9">
    <source>
        <dbReference type="Pfam" id="PF13231"/>
    </source>
</evidence>
<dbReference type="InterPro" id="IPR038731">
    <property type="entry name" value="RgtA/B/C-like"/>
</dbReference>
<keyword evidence="6 8" id="KW-1133">Transmembrane helix</keyword>
<keyword evidence="7 8" id="KW-0472">Membrane</keyword>
<evidence type="ECO:0000256" key="8">
    <source>
        <dbReference type="SAM" id="Phobius"/>
    </source>
</evidence>
<evidence type="ECO:0000256" key="5">
    <source>
        <dbReference type="ARBA" id="ARBA00022692"/>
    </source>
</evidence>
<accession>A0A1D9MEL1</accession>
<keyword evidence="11" id="KW-1185">Reference proteome</keyword>
<organism evidence="10 11">
    <name type="scientific">Rhodobacter xanthinilyticus</name>
    <dbReference type="NCBI Taxonomy" id="1850250"/>
    <lineage>
        <taxon>Bacteria</taxon>
        <taxon>Pseudomonadati</taxon>
        <taxon>Pseudomonadota</taxon>
        <taxon>Alphaproteobacteria</taxon>
        <taxon>Rhodobacterales</taxon>
        <taxon>Rhodobacter group</taxon>
        <taxon>Rhodobacter</taxon>
    </lineage>
</organism>
<comment type="subcellular location">
    <subcellularLocation>
        <location evidence="1">Cell membrane</location>
        <topology evidence="1">Multi-pass membrane protein</topology>
    </subcellularLocation>
</comment>
<evidence type="ECO:0000256" key="2">
    <source>
        <dbReference type="ARBA" id="ARBA00022475"/>
    </source>
</evidence>
<feature type="domain" description="Glycosyltransferase RgtA/B/C/D-like" evidence="9">
    <location>
        <begin position="58"/>
        <end position="216"/>
    </location>
</feature>